<sequence length="114" mass="13085">MENDRRVMIGGKKMTKVITSEKVVVVGGIFRSPEVDDELELVVRKTSIFVHKLGFQSKQSSKIHGSSCFTWFFTLTWVLTRNHLHKLNFSFDDNSHGPIAIYGHANKTEFMQKI</sequence>
<comment type="caution">
    <text evidence="1">The sequence shown here is derived from an EMBL/GenBank/DDBJ whole genome shotgun (WGS) entry which is preliminary data.</text>
</comment>
<evidence type="ECO:0000313" key="2">
    <source>
        <dbReference type="Proteomes" id="UP000245207"/>
    </source>
</evidence>
<keyword evidence="2" id="KW-1185">Reference proteome</keyword>
<accession>A0A2U1LCK3</accession>
<dbReference type="EMBL" id="PKPP01010151">
    <property type="protein sequence ID" value="PWA46696.1"/>
    <property type="molecule type" value="Genomic_DNA"/>
</dbReference>
<protein>
    <submittedName>
        <fullName evidence="1">Uncharacterized protein</fullName>
    </submittedName>
</protein>
<gene>
    <name evidence="1" type="ORF">CTI12_AA472690</name>
</gene>
<dbReference type="AlphaFoldDB" id="A0A2U1LCK3"/>
<name>A0A2U1LCK3_ARTAN</name>
<evidence type="ECO:0000313" key="1">
    <source>
        <dbReference type="EMBL" id="PWA46696.1"/>
    </source>
</evidence>
<dbReference type="Proteomes" id="UP000245207">
    <property type="component" value="Unassembled WGS sequence"/>
</dbReference>
<reference evidence="1 2" key="1">
    <citation type="journal article" date="2018" name="Mol. Plant">
        <title>The genome of Artemisia annua provides insight into the evolution of Asteraceae family and artemisinin biosynthesis.</title>
        <authorList>
            <person name="Shen Q."/>
            <person name="Zhang L."/>
            <person name="Liao Z."/>
            <person name="Wang S."/>
            <person name="Yan T."/>
            <person name="Shi P."/>
            <person name="Liu M."/>
            <person name="Fu X."/>
            <person name="Pan Q."/>
            <person name="Wang Y."/>
            <person name="Lv Z."/>
            <person name="Lu X."/>
            <person name="Zhang F."/>
            <person name="Jiang W."/>
            <person name="Ma Y."/>
            <person name="Chen M."/>
            <person name="Hao X."/>
            <person name="Li L."/>
            <person name="Tang Y."/>
            <person name="Lv G."/>
            <person name="Zhou Y."/>
            <person name="Sun X."/>
            <person name="Brodelius P.E."/>
            <person name="Rose J.K.C."/>
            <person name="Tang K."/>
        </authorList>
    </citation>
    <scope>NUCLEOTIDE SEQUENCE [LARGE SCALE GENOMIC DNA]</scope>
    <source>
        <strain evidence="2">cv. Huhao1</strain>
        <tissue evidence="1">Leaf</tissue>
    </source>
</reference>
<proteinExistence type="predicted"/>
<organism evidence="1 2">
    <name type="scientific">Artemisia annua</name>
    <name type="common">Sweet wormwood</name>
    <dbReference type="NCBI Taxonomy" id="35608"/>
    <lineage>
        <taxon>Eukaryota</taxon>
        <taxon>Viridiplantae</taxon>
        <taxon>Streptophyta</taxon>
        <taxon>Embryophyta</taxon>
        <taxon>Tracheophyta</taxon>
        <taxon>Spermatophyta</taxon>
        <taxon>Magnoliopsida</taxon>
        <taxon>eudicotyledons</taxon>
        <taxon>Gunneridae</taxon>
        <taxon>Pentapetalae</taxon>
        <taxon>asterids</taxon>
        <taxon>campanulids</taxon>
        <taxon>Asterales</taxon>
        <taxon>Asteraceae</taxon>
        <taxon>Asteroideae</taxon>
        <taxon>Anthemideae</taxon>
        <taxon>Artemisiinae</taxon>
        <taxon>Artemisia</taxon>
    </lineage>
</organism>